<dbReference type="KEGG" id="chh:A0O34_01665"/>
<dbReference type="InterPro" id="IPR021729">
    <property type="entry name" value="DUF3298"/>
</dbReference>
<dbReference type="Gene3D" id="3.30.565.40">
    <property type="entry name" value="Fervidobacterium nodosum Rt17-B1 like"/>
    <property type="match status" value="1"/>
</dbReference>
<reference evidence="2 3" key="1">
    <citation type="submission" date="2016-04" db="EMBL/GenBank/DDBJ databases">
        <title>Complete Genome Sequence of Chryseobacterium sp. IHBB 10212.</title>
        <authorList>
            <person name="Pal M."/>
            <person name="Swarnkar M.K."/>
            <person name="Kaushal K."/>
            <person name="Chhibber S."/>
            <person name="Singh A.K."/>
            <person name="Gulati A."/>
        </authorList>
    </citation>
    <scope>NUCLEOTIDE SEQUENCE [LARGE SCALE GENOMIC DNA]</scope>
    <source>
        <strain evidence="2 3">IHBB 10212</strain>
    </source>
</reference>
<keyword evidence="3" id="KW-1185">Reference proteome</keyword>
<dbReference type="EMBL" id="CP015199">
    <property type="protein sequence ID" value="ANF49340.1"/>
    <property type="molecule type" value="Genomic_DNA"/>
</dbReference>
<proteinExistence type="predicted"/>
<dbReference type="STRING" id="1685010.A0O34_01665"/>
<dbReference type="Proteomes" id="UP000077824">
    <property type="component" value="Chromosome"/>
</dbReference>
<dbReference type="Pfam" id="PF11738">
    <property type="entry name" value="DUF3298"/>
    <property type="match status" value="1"/>
</dbReference>
<sequence length="275" mass="31536">MKNTIAVLALSSFFIFSACKKTETTNTADEKTEVPQPEKFTVDSVKVNDSIKLSDSLQLKYTSKMLIFPSIKDEKLLDSIYFVNKNTKDFSKNGIEALLKKEKDEFYSSIKKNSEDFISDIKYSQEWYTSSSMNLKSNVNDFMHIQYIWGSYEGGAHDNYGFNERVFDLKNSKKVELKDITSMLKNKLETLLMKNINKINSGTTDENGKVNNSEMLLVDVIPATNNFYFDDKNLYFHYSPYEITAFAAGDIIIPISWGELSGTLSPEFKNRMKIK</sequence>
<dbReference type="PROSITE" id="PS51257">
    <property type="entry name" value="PROKAR_LIPOPROTEIN"/>
    <property type="match status" value="1"/>
</dbReference>
<protein>
    <recommendedName>
        <fullName evidence="1">DUF3298 domain-containing protein</fullName>
    </recommendedName>
</protein>
<feature type="domain" description="DUF3298" evidence="1">
    <location>
        <begin position="186"/>
        <end position="257"/>
    </location>
</feature>
<dbReference type="OrthoDB" id="594879at2"/>
<gene>
    <name evidence="2" type="ORF">A0O34_01665</name>
</gene>
<accession>A0A172XR35</accession>
<evidence type="ECO:0000259" key="1">
    <source>
        <dbReference type="Pfam" id="PF11738"/>
    </source>
</evidence>
<name>A0A172XR35_9FLAO</name>
<dbReference type="RefSeq" id="WP_066750559.1">
    <property type="nucleotide sequence ID" value="NZ_CP015199.1"/>
</dbReference>
<dbReference type="AlphaFoldDB" id="A0A172XR35"/>
<evidence type="ECO:0000313" key="2">
    <source>
        <dbReference type="EMBL" id="ANF49340.1"/>
    </source>
</evidence>
<dbReference type="Gene3D" id="3.90.640.20">
    <property type="entry name" value="Heat-shock cognate protein, ATPase"/>
    <property type="match status" value="1"/>
</dbReference>
<evidence type="ECO:0000313" key="3">
    <source>
        <dbReference type="Proteomes" id="UP000077824"/>
    </source>
</evidence>
<organism evidence="2 3">
    <name type="scientific">Chryseobacterium glaciei</name>
    <dbReference type="NCBI Taxonomy" id="1685010"/>
    <lineage>
        <taxon>Bacteria</taxon>
        <taxon>Pseudomonadati</taxon>
        <taxon>Bacteroidota</taxon>
        <taxon>Flavobacteriia</taxon>
        <taxon>Flavobacteriales</taxon>
        <taxon>Weeksellaceae</taxon>
        <taxon>Chryseobacterium group</taxon>
        <taxon>Chryseobacterium</taxon>
    </lineage>
</organism>
<dbReference type="InterPro" id="IPR037126">
    <property type="entry name" value="PdaC/RsiV-like_sf"/>
</dbReference>